<proteinExistence type="predicted"/>
<dbReference type="EMBL" id="CM001022">
    <property type="protein sequence ID" value="EFQ24635.1"/>
    <property type="molecule type" value="Genomic_DNA"/>
</dbReference>
<dbReference type="RefSeq" id="WP_006301879.1">
    <property type="nucleotide sequence ID" value="NZ_CM001022.1"/>
</dbReference>
<feature type="transmembrane region" description="Helical" evidence="1">
    <location>
        <begin position="32"/>
        <end position="54"/>
    </location>
</feature>
<keyword evidence="3" id="KW-1185">Reference proteome</keyword>
<evidence type="ECO:0000256" key="1">
    <source>
        <dbReference type="SAM" id="Phobius"/>
    </source>
</evidence>
<keyword evidence="1" id="KW-0812">Transmembrane</keyword>
<keyword evidence="1" id="KW-0472">Membrane</keyword>
<feature type="transmembrane region" description="Helical" evidence="1">
    <location>
        <begin position="7"/>
        <end position="26"/>
    </location>
</feature>
<protein>
    <submittedName>
        <fullName evidence="2">Uncharacterized protein</fullName>
    </submittedName>
</protein>
<accession>E3CZD8</accession>
<dbReference type="HOGENOM" id="CLU_2875771_0_0_0"/>
<evidence type="ECO:0000313" key="2">
    <source>
        <dbReference type="EMBL" id="EFQ24635.1"/>
    </source>
</evidence>
<dbReference type="STRING" id="584708.Apau_2225"/>
<organism evidence="2 3">
    <name type="scientific">Aminomonas paucivorans DSM 12260</name>
    <dbReference type="NCBI Taxonomy" id="584708"/>
    <lineage>
        <taxon>Bacteria</taxon>
        <taxon>Thermotogati</taxon>
        <taxon>Synergistota</taxon>
        <taxon>Synergistia</taxon>
        <taxon>Synergistales</taxon>
        <taxon>Synergistaceae</taxon>
        <taxon>Aminomonas</taxon>
    </lineage>
</organism>
<evidence type="ECO:0000313" key="3">
    <source>
        <dbReference type="Proteomes" id="UP000005096"/>
    </source>
</evidence>
<dbReference type="PROSITE" id="PS51257">
    <property type="entry name" value="PROKAR_LIPOPROTEIN"/>
    <property type="match status" value="1"/>
</dbReference>
<sequence>MTTRERVWCAGGFAAGAGCFVLPWGLPDGGGVGGALAGWIGLTGGIILLGAWYMRGWGGRRWN</sequence>
<keyword evidence="1" id="KW-1133">Transmembrane helix</keyword>
<reference evidence="2 3" key="1">
    <citation type="journal article" date="2010" name="Stand. Genomic Sci.">
        <title>Non-contiguous finished genome sequence of Aminomonas paucivorans type strain (GLU-3).</title>
        <authorList>
            <person name="Pitluck S."/>
            <person name="Yasawong M."/>
            <person name="Held B."/>
            <person name="Lapidus A."/>
            <person name="Nolan M."/>
            <person name="Copeland A."/>
            <person name="Lucas S."/>
            <person name="Del Rio T.G."/>
            <person name="Tice H."/>
            <person name="Cheng J.F."/>
            <person name="Chertkov O."/>
            <person name="Goodwin L."/>
            <person name="Tapia R."/>
            <person name="Han C."/>
            <person name="Liolios K."/>
            <person name="Ivanova N."/>
            <person name="Mavromatis K."/>
            <person name="Ovchinnikova G."/>
            <person name="Pati A."/>
            <person name="Chen A."/>
            <person name="Palaniappan K."/>
            <person name="Land M."/>
            <person name="Hauser L."/>
            <person name="Chang Y.J."/>
            <person name="Jeffries C.D."/>
            <person name="Pukall R."/>
            <person name="Spring S."/>
            <person name="Rohde M."/>
            <person name="Sikorski J."/>
            <person name="Goker M."/>
            <person name="Woyke T."/>
            <person name="Bristow J."/>
            <person name="Eisen J.A."/>
            <person name="Markowitz V."/>
            <person name="Hugenholtz P."/>
            <person name="Kyrpides N.C."/>
            <person name="Klenk H.P."/>
        </authorList>
    </citation>
    <scope>NUCLEOTIDE SEQUENCE [LARGE SCALE GENOMIC DNA]</scope>
    <source>
        <strain evidence="2 3">DSM 12260</strain>
    </source>
</reference>
<dbReference type="PaxDb" id="584708-Apau_2225"/>
<dbReference type="Proteomes" id="UP000005096">
    <property type="component" value="Chromosome"/>
</dbReference>
<dbReference type="AlphaFoldDB" id="E3CZD8"/>
<name>E3CZD8_9BACT</name>
<gene>
    <name evidence="2" type="ORF">Apau_2225</name>
</gene>